<feature type="compositionally biased region" description="Basic and acidic residues" evidence="1">
    <location>
        <begin position="198"/>
        <end position="209"/>
    </location>
</feature>
<organism evidence="3 4">
    <name type="scientific">Acinetobacter shaoyimingii</name>
    <dbReference type="NCBI Taxonomy" id="2715164"/>
    <lineage>
        <taxon>Bacteria</taxon>
        <taxon>Pseudomonadati</taxon>
        <taxon>Pseudomonadota</taxon>
        <taxon>Gammaproteobacteria</taxon>
        <taxon>Moraxellales</taxon>
        <taxon>Moraxellaceae</taxon>
        <taxon>Acinetobacter</taxon>
    </lineage>
</organism>
<feature type="transmembrane region" description="Helical" evidence="2">
    <location>
        <begin position="25"/>
        <end position="47"/>
    </location>
</feature>
<dbReference type="Proteomes" id="UP000502297">
    <property type="component" value="Chromosome"/>
</dbReference>
<feature type="compositionally biased region" description="Basic and acidic residues" evidence="1">
    <location>
        <begin position="78"/>
        <end position="104"/>
    </location>
</feature>
<evidence type="ECO:0000313" key="3">
    <source>
        <dbReference type="EMBL" id="QIO07359.1"/>
    </source>
</evidence>
<keyword evidence="2" id="KW-0472">Membrane</keyword>
<feature type="compositionally biased region" description="Basic and acidic residues" evidence="1">
    <location>
        <begin position="223"/>
        <end position="250"/>
    </location>
</feature>
<dbReference type="RefSeq" id="WP_166012540.1">
    <property type="nucleotide sequence ID" value="NZ_CP049801.1"/>
</dbReference>
<keyword evidence="2" id="KW-0812">Transmembrane</keyword>
<evidence type="ECO:0000256" key="2">
    <source>
        <dbReference type="SAM" id="Phobius"/>
    </source>
</evidence>
<gene>
    <name evidence="3" type="ORF">G8E00_16125</name>
</gene>
<dbReference type="AlphaFoldDB" id="A0A6G8RZJ0"/>
<feature type="region of interest" description="Disordered" evidence="1">
    <location>
        <begin position="74"/>
        <end position="106"/>
    </location>
</feature>
<dbReference type="EMBL" id="CP049801">
    <property type="protein sequence ID" value="QIO07359.1"/>
    <property type="molecule type" value="Genomic_DNA"/>
</dbReference>
<evidence type="ECO:0000256" key="1">
    <source>
        <dbReference type="SAM" id="MobiDB-lite"/>
    </source>
</evidence>
<protein>
    <submittedName>
        <fullName evidence="3">Uncharacterized protein</fullName>
    </submittedName>
</protein>
<sequence length="250" mass="27591">MAQEKQKVIRVLQPNKKPQKPKSKVFIGISALVIGVLVISGLLFAFLNKNPDQIIPQEVNQNINAEDKELLAQNQHKPAAEKSEISKHIDSEEQENKPDEDIHHPQPKLNEITNIFKHKQPTQVAVVEKKPESSNPFDHITSEQKPNATQIVDPNKNPLIKVAPAKSTPVAKASTINTTDAKLQQAAISATSTPAAQKKLETKDSKIEEPGPEASVKIQVTKSVKETSVAKETTTPKEPEIVKEKTQEKE</sequence>
<reference evidence="3 4" key="1">
    <citation type="submission" date="2020-03" db="EMBL/GenBank/DDBJ databases">
        <authorList>
            <person name="Zhu W."/>
        </authorList>
    </citation>
    <scope>NUCLEOTIDE SEQUENCE [LARGE SCALE GENOMIC DNA]</scope>
    <source>
        <strain evidence="3 4">323-1</strain>
    </source>
</reference>
<feature type="region of interest" description="Disordered" evidence="1">
    <location>
        <begin position="187"/>
        <end position="250"/>
    </location>
</feature>
<proteinExistence type="predicted"/>
<evidence type="ECO:0000313" key="4">
    <source>
        <dbReference type="Proteomes" id="UP000502297"/>
    </source>
</evidence>
<name>A0A6G8RZJ0_9GAMM</name>
<keyword evidence="4" id="KW-1185">Reference proteome</keyword>
<dbReference type="KEGG" id="asha:G8E00_16125"/>
<keyword evidence="2" id="KW-1133">Transmembrane helix</keyword>
<accession>A0A6G8RZJ0</accession>